<protein>
    <submittedName>
        <fullName evidence="1">Uncharacterized protein</fullName>
    </submittedName>
</protein>
<comment type="caution">
    <text evidence="1">The sequence shown here is derived from an EMBL/GenBank/DDBJ whole genome shotgun (WGS) entry which is preliminary data.</text>
</comment>
<gene>
    <name evidence="1" type="ORF">niasHT_034970</name>
</gene>
<reference evidence="1 2" key="1">
    <citation type="submission" date="2024-10" db="EMBL/GenBank/DDBJ databases">
        <authorList>
            <person name="Kim D."/>
        </authorList>
    </citation>
    <scope>NUCLEOTIDE SEQUENCE [LARGE SCALE GENOMIC DNA]</scope>
    <source>
        <strain evidence="1">BH-2024</strain>
    </source>
</reference>
<evidence type="ECO:0000313" key="2">
    <source>
        <dbReference type="Proteomes" id="UP001620626"/>
    </source>
</evidence>
<organism evidence="1 2">
    <name type="scientific">Heterodera trifolii</name>
    <dbReference type="NCBI Taxonomy" id="157864"/>
    <lineage>
        <taxon>Eukaryota</taxon>
        <taxon>Metazoa</taxon>
        <taxon>Ecdysozoa</taxon>
        <taxon>Nematoda</taxon>
        <taxon>Chromadorea</taxon>
        <taxon>Rhabditida</taxon>
        <taxon>Tylenchina</taxon>
        <taxon>Tylenchomorpha</taxon>
        <taxon>Tylenchoidea</taxon>
        <taxon>Heteroderidae</taxon>
        <taxon>Heteroderinae</taxon>
        <taxon>Heterodera</taxon>
    </lineage>
</organism>
<dbReference type="EMBL" id="JBICBT010001270">
    <property type="protein sequence ID" value="KAL3075603.1"/>
    <property type="molecule type" value="Genomic_DNA"/>
</dbReference>
<dbReference type="Proteomes" id="UP001620626">
    <property type="component" value="Unassembled WGS sequence"/>
</dbReference>
<accession>A0ABD2IQL1</accession>
<name>A0ABD2IQL1_9BILA</name>
<sequence>MANNKDNEVETCLTELRSVCQTITITGLSQMVKVNFVDQLFAGIVGIANSTERFDGPLPSLDVFGLNRHDPNYLSLTPANRVMKEAAAIVDDCCDFELSTAADIHVLSEHQLNLVWAEIVSMTPPVLKMLAAEHFYTNLCSGQFERTLWRPFLGLQYLNLNRDEQTYVLTQLMSVCRSITITALFLRNLVKQQNKLMVNQINSMAKQDNLTEEQAKKLENFSKMMEEHGKAFALVFKVNNLLQKSAPALRLFVIKIDHFSLVAN</sequence>
<keyword evidence="2" id="KW-1185">Reference proteome</keyword>
<evidence type="ECO:0000313" key="1">
    <source>
        <dbReference type="EMBL" id="KAL3075603.1"/>
    </source>
</evidence>
<dbReference type="AlphaFoldDB" id="A0ABD2IQL1"/>
<proteinExistence type="predicted"/>